<dbReference type="AlphaFoldDB" id="V8NP26"/>
<proteinExistence type="predicted"/>
<accession>V8NP26</accession>
<protein>
    <submittedName>
        <fullName evidence="1">Uncharacterized protein</fullName>
    </submittedName>
</protein>
<name>V8NP26_OPHHA</name>
<sequence length="176" mass="19102">MKREVSKGGAELGGRRRLAVLRGPFLEVDLEVKAPEGQQGVDRSCHHLYFPLAALELLQHLLQLQRGLHSHPVGHQGHILCLHVSLRPGYEGRLSRGRFEDGQLDVGCLGKKQGGVGQAVGHHQDGQLRILLQERLRHAGDVVLEIFKVSDEEGDAGAEGPQVLRVAGLGVVPVPL</sequence>
<dbReference type="Proteomes" id="UP000018936">
    <property type="component" value="Unassembled WGS sequence"/>
</dbReference>
<evidence type="ECO:0000313" key="2">
    <source>
        <dbReference type="Proteomes" id="UP000018936"/>
    </source>
</evidence>
<feature type="non-terminal residue" evidence="1">
    <location>
        <position position="1"/>
    </location>
</feature>
<reference evidence="1 2" key="1">
    <citation type="journal article" date="2013" name="Proc. Natl. Acad. Sci. U.S.A.">
        <title>The king cobra genome reveals dynamic gene evolution and adaptation in the snake venom system.</title>
        <authorList>
            <person name="Vonk F.J."/>
            <person name="Casewell N.R."/>
            <person name="Henkel C.V."/>
            <person name="Heimberg A.M."/>
            <person name="Jansen H.J."/>
            <person name="McCleary R.J."/>
            <person name="Kerkkamp H.M."/>
            <person name="Vos R.A."/>
            <person name="Guerreiro I."/>
            <person name="Calvete J.J."/>
            <person name="Wuster W."/>
            <person name="Woods A.E."/>
            <person name="Logan J.M."/>
            <person name="Harrison R.A."/>
            <person name="Castoe T.A."/>
            <person name="de Koning A.P."/>
            <person name="Pollock D.D."/>
            <person name="Yandell M."/>
            <person name="Calderon D."/>
            <person name="Renjifo C."/>
            <person name="Currier R.B."/>
            <person name="Salgado D."/>
            <person name="Pla D."/>
            <person name="Sanz L."/>
            <person name="Hyder A.S."/>
            <person name="Ribeiro J.M."/>
            <person name="Arntzen J.W."/>
            <person name="van den Thillart G.E."/>
            <person name="Boetzer M."/>
            <person name="Pirovano W."/>
            <person name="Dirks R.P."/>
            <person name="Spaink H.P."/>
            <person name="Duboule D."/>
            <person name="McGlinn E."/>
            <person name="Kini R.M."/>
            <person name="Richardson M.K."/>
        </authorList>
    </citation>
    <scope>NUCLEOTIDE SEQUENCE</scope>
    <source>
        <tissue evidence="1">Blood</tissue>
    </source>
</reference>
<dbReference type="EMBL" id="AZIM01002818">
    <property type="protein sequence ID" value="ETE63292.1"/>
    <property type="molecule type" value="Genomic_DNA"/>
</dbReference>
<gene>
    <name evidence="1" type="ORF">L345_10948</name>
</gene>
<organism evidence="1 2">
    <name type="scientific">Ophiophagus hannah</name>
    <name type="common">King cobra</name>
    <name type="synonym">Naja hannah</name>
    <dbReference type="NCBI Taxonomy" id="8665"/>
    <lineage>
        <taxon>Eukaryota</taxon>
        <taxon>Metazoa</taxon>
        <taxon>Chordata</taxon>
        <taxon>Craniata</taxon>
        <taxon>Vertebrata</taxon>
        <taxon>Euteleostomi</taxon>
        <taxon>Lepidosauria</taxon>
        <taxon>Squamata</taxon>
        <taxon>Bifurcata</taxon>
        <taxon>Unidentata</taxon>
        <taxon>Episquamata</taxon>
        <taxon>Toxicofera</taxon>
        <taxon>Serpentes</taxon>
        <taxon>Colubroidea</taxon>
        <taxon>Elapidae</taxon>
        <taxon>Elapinae</taxon>
        <taxon>Ophiophagus</taxon>
    </lineage>
</organism>
<evidence type="ECO:0000313" key="1">
    <source>
        <dbReference type="EMBL" id="ETE63292.1"/>
    </source>
</evidence>
<comment type="caution">
    <text evidence="1">The sequence shown here is derived from an EMBL/GenBank/DDBJ whole genome shotgun (WGS) entry which is preliminary data.</text>
</comment>
<keyword evidence="2" id="KW-1185">Reference proteome</keyword>